<organism evidence="1 2">
    <name type="scientific">Macrosiphum euphorbiae</name>
    <name type="common">potato aphid</name>
    <dbReference type="NCBI Taxonomy" id="13131"/>
    <lineage>
        <taxon>Eukaryota</taxon>
        <taxon>Metazoa</taxon>
        <taxon>Ecdysozoa</taxon>
        <taxon>Arthropoda</taxon>
        <taxon>Hexapoda</taxon>
        <taxon>Insecta</taxon>
        <taxon>Pterygota</taxon>
        <taxon>Neoptera</taxon>
        <taxon>Paraneoptera</taxon>
        <taxon>Hemiptera</taxon>
        <taxon>Sternorrhyncha</taxon>
        <taxon>Aphidomorpha</taxon>
        <taxon>Aphidoidea</taxon>
        <taxon>Aphididae</taxon>
        <taxon>Macrosiphini</taxon>
        <taxon>Macrosiphum</taxon>
    </lineage>
</organism>
<dbReference type="AlphaFoldDB" id="A0AAV0Y919"/>
<evidence type="ECO:0000313" key="1">
    <source>
        <dbReference type="EMBL" id="CAI6376387.1"/>
    </source>
</evidence>
<name>A0AAV0Y919_9HEMI</name>
<keyword evidence="2" id="KW-1185">Reference proteome</keyword>
<dbReference type="PANTHER" id="PTHR46113">
    <property type="entry name" value="SNAC DOMAIN-CONTAINING PROTEIN"/>
    <property type="match status" value="1"/>
</dbReference>
<evidence type="ECO:0000313" key="2">
    <source>
        <dbReference type="Proteomes" id="UP001160148"/>
    </source>
</evidence>
<proteinExistence type="predicted"/>
<dbReference type="EMBL" id="CARXXK010001473">
    <property type="protein sequence ID" value="CAI6376387.1"/>
    <property type="molecule type" value="Genomic_DNA"/>
</dbReference>
<comment type="caution">
    <text evidence="1">The sequence shown here is derived from an EMBL/GenBank/DDBJ whole genome shotgun (WGS) entry which is preliminary data.</text>
</comment>
<protein>
    <submittedName>
        <fullName evidence="1">Uncharacterized protein</fullName>
    </submittedName>
</protein>
<gene>
    <name evidence="1" type="ORF">MEUPH1_LOCUS29760</name>
</gene>
<dbReference type="PANTHER" id="PTHR46113:SF1">
    <property type="entry name" value="PEPTIDASE M17 LEUCYL AMINOPEPTIDASE N-TERMINAL DOMAIN-CONTAINING PROTEIN"/>
    <property type="match status" value="1"/>
</dbReference>
<reference evidence="1 2" key="1">
    <citation type="submission" date="2023-01" db="EMBL/GenBank/DDBJ databases">
        <authorList>
            <person name="Whitehead M."/>
        </authorList>
    </citation>
    <scope>NUCLEOTIDE SEQUENCE [LARGE SCALE GENOMIC DNA]</scope>
</reference>
<accession>A0AAV0Y919</accession>
<dbReference type="Proteomes" id="UP001160148">
    <property type="component" value="Unassembled WGS sequence"/>
</dbReference>
<sequence>MLANKKKTPEKIVLQFDDVRHFVCKDLPFELISNKSIQFIQRFRISSDFLHKDPHLWKITTEYKEAKDIIATLKVVNDSAEIGVNLMEDFNDKFTKQEEQKQYVLRIVQDYRKQYPEFSREVLKQTYNKMG</sequence>